<keyword evidence="4" id="KW-0804">Transcription</keyword>
<comment type="caution">
    <text evidence="6">The sequence shown here is derived from an EMBL/GenBank/DDBJ whole genome shotgun (WGS) entry which is preliminary data.</text>
</comment>
<dbReference type="Gene3D" id="2.60.120.280">
    <property type="entry name" value="Regulatory protein AraC"/>
    <property type="match status" value="1"/>
</dbReference>
<protein>
    <recommendedName>
        <fullName evidence="5">HTH araC/xylS-type domain-containing protein</fullName>
    </recommendedName>
</protein>
<dbReference type="GO" id="GO:0003700">
    <property type="term" value="F:DNA-binding transcription factor activity"/>
    <property type="evidence" value="ECO:0007669"/>
    <property type="project" value="InterPro"/>
</dbReference>
<dbReference type="InterPro" id="IPR009057">
    <property type="entry name" value="Homeodomain-like_sf"/>
</dbReference>
<dbReference type="PROSITE" id="PS00041">
    <property type="entry name" value="HTH_ARAC_FAMILY_1"/>
    <property type="match status" value="1"/>
</dbReference>
<dbReference type="EMBL" id="LCZJ02000030">
    <property type="protein sequence ID" value="KTD85143.1"/>
    <property type="molecule type" value="Genomic_DNA"/>
</dbReference>
<dbReference type="SMART" id="SM00342">
    <property type="entry name" value="HTH_ARAC"/>
    <property type="match status" value="1"/>
</dbReference>
<dbReference type="Proteomes" id="UP000054709">
    <property type="component" value="Unassembled WGS sequence"/>
</dbReference>
<feature type="domain" description="HTH araC/xylS-type" evidence="5">
    <location>
        <begin position="176"/>
        <end position="274"/>
    </location>
</feature>
<evidence type="ECO:0000256" key="2">
    <source>
        <dbReference type="ARBA" id="ARBA00023125"/>
    </source>
</evidence>
<gene>
    <name evidence="6" type="ORF">UQ64_22315</name>
</gene>
<dbReference type="InterPro" id="IPR020449">
    <property type="entry name" value="Tscrpt_reg_AraC-type_HTH"/>
</dbReference>
<dbReference type="InterPro" id="IPR003313">
    <property type="entry name" value="AraC-bd"/>
</dbReference>
<dbReference type="OrthoDB" id="9813413at2"/>
<keyword evidence="3" id="KW-0010">Activator</keyword>
<keyword evidence="1" id="KW-0805">Transcription regulation</keyword>
<sequence>MKKQWYLPTPAFSKYVCYPEFLGHYSHFPQHTERRSEGFLGNYNLHLIFDGEGYVFHEGERIPMSRGRGFLYPKSAYQYYGSDPGKPWDVRWVHFSTEIVLPLLEEVDQSRAYLFTFDLEAKLDELFEEMYLLSASYVTRNEPRLSALLYELLVKLLQNSEPLHGSVPHEVRQSIPSAADIIHVECARPWSLESMARLTGYSSYHFLRLFRMVMGKTPNRYLTDCRLTRAKLLLVSTGLSIAQVATQSGFAQSSYFIKVFRKFEGVSPVKYRQAFGS</sequence>
<dbReference type="SUPFAM" id="SSF51215">
    <property type="entry name" value="Regulatory protein AraC"/>
    <property type="match status" value="1"/>
</dbReference>
<accession>A0A0W1AV12</accession>
<dbReference type="Gene3D" id="1.10.10.60">
    <property type="entry name" value="Homeodomain-like"/>
    <property type="match status" value="2"/>
</dbReference>
<dbReference type="Pfam" id="PF12833">
    <property type="entry name" value="HTH_18"/>
    <property type="match status" value="1"/>
</dbReference>
<evidence type="ECO:0000259" key="5">
    <source>
        <dbReference type="PROSITE" id="PS01124"/>
    </source>
</evidence>
<organism evidence="6 7">
    <name type="scientific">Paenibacillus etheri</name>
    <dbReference type="NCBI Taxonomy" id="1306852"/>
    <lineage>
        <taxon>Bacteria</taxon>
        <taxon>Bacillati</taxon>
        <taxon>Bacillota</taxon>
        <taxon>Bacilli</taxon>
        <taxon>Bacillales</taxon>
        <taxon>Paenibacillaceae</taxon>
        <taxon>Paenibacillus</taxon>
    </lineage>
</organism>
<dbReference type="PRINTS" id="PR00032">
    <property type="entry name" value="HTHARAC"/>
</dbReference>
<dbReference type="AlphaFoldDB" id="A0A0W1AV12"/>
<evidence type="ECO:0000256" key="1">
    <source>
        <dbReference type="ARBA" id="ARBA00023015"/>
    </source>
</evidence>
<evidence type="ECO:0000256" key="4">
    <source>
        <dbReference type="ARBA" id="ARBA00023163"/>
    </source>
</evidence>
<reference evidence="6 7" key="1">
    <citation type="journal article" date="2015" name="Int. Biodeterior. Biodegradation">
        <title>Physiological and genetic screening methods for the isolation of methyl tert-butyl ether-degrading bacteria for bioremediation purposes.</title>
        <authorList>
            <person name="Guisado I.M."/>
            <person name="Purswani J."/>
            <person name="Gonzalez Lopez J."/>
            <person name="Pozo C."/>
        </authorList>
    </citation>
    <scope>NUCLEOTIDE SEQUENCE [LARGE SCALE GENOMIC DNA]</scope>
    <source>
        <strain evidence="6 7">SH7</strain>
    </source>
</reference>
<dbReference type="PROSITE" id="PS01124">
    <property type="entry name" value="HTH_ARAC_FAMILY_2"/>
    <property type="match status" value="1"/>
</dbReference>
<proteinExistence type="predicted"/>
<keyword evidence="2" id="KW-0238">DNA-binding</keyword>
<keyword evidence="7" id="KW-1185">Reference proteome</keyword>
<dbReference type="RefSeq" id="WP_060625146.1">
    <property type="nucleotide sequence ID" value="NZ_LCZJ02000030.1"/>
</dbReference>
<dbReference type="InterPro" id="IPR018060">
    <property type="entry name" value="HTH_AraC"/>
</dbReference>
<evidence type="ECO:0000313" key="7">
    <source>
        <dbReference type="Proteomes" id="UP000054709"/>
    </source>
</evidence>
<evidence type="ECO:0000256" key="3">
    <source>
        <dbReference type="ARBA" id="ARBA00023159"/>
    </source>
</evidence>
<dbReference type="GO" id="GO:0043565">
    <property type="term" value="F:sequence-specific DNA binding"/>
    <property type="evidence" value="ECO:0007669"/>
    <property type="project" value="InterPro"/>
</dbReference>
<dbReference type="SUPFAM" id="SSF46689">
    <property type="entry name" value="Homeodomain-like"/>
    <property type="match status" value="2"/>
</dbReference>
<dbReference type="InterPro" id="IPR050204">
    <property type="entry name" value="AraC_XylS_family_regulators"/>
</dbReference>
<dbReference type="InterPro" id="IPR018062">
    <property type="entry name" value="HTH_AraC-typ_CS"/>
</dbReference>
<dbReference type="InterPro" id="IPR037923">
    <property type="entry name" value="HTH-like"/>
</dbReference>
<evidence type="ECO:0000313" key="6">
    <source>
        <dbReference type="EMBL" id="KTD85143.1"/>
    </source>
</evidence>
<name>A0A0W1AV12_9BACL</name>
<dbReference type="PANTHER" id="PTHR46796">
    <property type="entry name" value="HTH-TYPE TRANSCRIPTIONAL ACTIVATOR RHAS-RELATED"/>
    <property type="match status" value="1"/>
</dbReference>
<dbReference type="Pfam" id="PF02311">
    <property type="entry name" value="AraC_binding"/>
    <property type="match status" value="1"/>
</dbReference>